<dbReference type="GeneID" id="29109278"/>
<proteinExistence type="predicted"/>
<keyword evidence="3" id="KW-1185">Reference proteome</keyword>
<dbReference type="EMBL" id="KV441485">
    <property type="protein sequence ID" value="OAG17841.1"/>
    <property type="molecule type" value="Genomic_DNA"/>
</dbReference>
<protein>
    <submittedName>
        <fullName evidence="2">Uncharacterized protein</fullName>
    </submittedName>
</protein>
<sequence>MSAFLDDTSVFQAWEIERMCGIQRRNFARLVRAWGACHRQLLLLNLCERTAFFVTHDLAMNEAFLGVLLGSELHECALRVVRLQRRMVRYEQRMNAAVAEETRLNHKHRSLIE</sequence>
<dbReference type="AlphaFoldDB" id="A0A177DF25"/>
<reference evidence="2 3" key="1">
    <citation type="submission" date="2016-05" db="EMBL/GenBank/DDBJ databases">
        <title>Comparative analysis of secretome profiles of manganese(II)-oxidizing ascomycete fungi.</title>
        <authorList>
            <consortium name="DOE Joint Genome Institute"/>
            <person name="Zeiner C.A."/>
            <person name="Purvine S.O."/>
            <person name="Zink E.M."/>
            <person name="Wu S."/>
            <person name="Pasa-Tolic L."/>
            <person name="Chaput D.L."/>
            <person name="Haridas S."/>
            <person name="Grigoriev I.V."/>
            <person name="Santelli C.M."/>
            <person name="Hansel C.M."/>
        </authorList>
    </citation>
    <scope>NUCLEOTIDE SEQUENCE [LARGE SCALE GENOMIC DNA]</scope>
    <source>
        <strain evidence="2 3">SRC1lrK2f</strain>
    </source>
</reference>
<feature type="coiled-coil region" evidence="1">
    <location>
        <begin position="73"/>
        <end position="100"/>
    </location>
</feature>
<evidence type="ECO:0000313" key="3">
    <source>
        <dbReference type="Proteomes" id="UP000077248"/>
    </source>
</evidence>
<organism evidence="2 3">
    <name type="scientific">Alternaria alternata</name>
    <name type="common">Alternaria rot fungus</name>
    <name type="synonym">Torula alternata</name>
    <dbReference type="NCBI Taxonomy" id="5599"/>
    <lineage>
        <taxon>Eukaryota</taxon>
        <taxon>Fungi</taxon>
        <taxon>Dikarya</taxon>
        <taxon>Ascomycota</taxon>
        <taxon>Pezizomycotina</taxon>
        <taxon>Dothideomycetes</taxon>
        <taxon>Pleosporomycetidae</taxon>
        <taxon>Pleosporales</taxon>
        <taxon>Pleosporineae</taxon>
        <taxon>Pleosporaceae</taxon>
        <taxon>Alternaria</taxon>
        <taxon>Alternaria sect. Alternaria</taxon>
        <taxon>Alternaria alternata complex</taxon>
    </lineage>
</organism>
<evidence type="ECO:0000313" key="2">
    <source>
        <dbReference type="EMBL" id="OAG17841.1"/>
    </source>
</evidence>
<dbReference type="KEGG" id="aalt:CC77DRAFT_1011083"/>
<dbReference type="OMA" id="ECTRTAF"/>
<keyword evidence="1" id="KW-0175">Coiled coil</keyword>
<name>A0A177DF25_ALTAL</name>
<dbReference type="VEuPathDB" id="FungiDB:CC77DRAFT_1011083"/>
<accession>A0A177DF25</accession>
<dbReference type="RefSeq" id="XP_018383262.1">
    <property type="nucleotide sequence ID" value="XM_018523684.1"/>
</dbReference>
<gene>
    <name evidence="2" type="ORF">CC77DRAFT_1011083</name>
</gene>
<evidence type="ECO:0000256" key="1">
    <source>
        <dbReference type="SAM" id="Coils"/>
    </source>
</evidence>
<dbReference type="Proteomes" id="UP000077248">
    <property type="component" value="Unassembled WGS sequence"/>
</dbReference>